<evidence type="ECO:0000256" key="5">
    <source>
        <dbReference type="ARBA" id="ARBA00024045"/>
    </source>
</evidence>
<evidence type="ECO:0000313" key="7">
    <source>
        <dbReference type="EMBL" id="MBX02438.1"/>
    </source>
</evidence>
<accession>A0A2P2K9L6</accession>
<dbReference type="Gene3D" id="3.30.70.100">
    <property type="match status" value="1"/>
</dbReference>
<dbReference type="EMBL" id="GGEC01021954">
    <property type="protein sequence ID" value="MBX02438.1"/>
    <property type="molecule type" value="Transcribed_RNA"/>
</dbReference>
<protein>
    <recommendedName>
        <fullName evidence="8">HMA domain-containing protein</fullName>
    </recommendedName>
</protein>
<dbReference type="PANTHER" id="PTHR45868:SF93">
    <property type="entry name" value="OS12G0144600 PROTEIN"/>
    <property type="match status" value="1"/>
</dbReference>
<dbReference type="InterPro" id="IPR036163">
    <property type="entry name" value="HMA_dom_sf"/>
</dbReference>
<evidence type="ECO:0000256" key="3">
    <source>
        <dbReference type="ARBA" id="ARBA00023288"/>
    </source>
</evidence>
<evidence type="ECO:0000256" key="4">
    <source>
        <dbReference type="ARBA" id="ARBA00023289"/>
    </source>
</evidence>
<keyword evidence="4" id="KW-0636">Prenylation</keyword>
<keyword evidence="6" id="KW-0812">Transmembrane</keyword>
<comment type="similarity">
    <text evidence="5">Belongs to the HIPP family.</text>
</comment>
<proteinExistence type="inferred from homology"/>
<name>A0A2P2K9L6_RHIMU</name>
<feature type="transmembrane region" description="Helical" evidence="6">
    <location>
        <begin position="21"/>
        <end position="44"/>
    </location>
</feature>
<dbReference type="PANTHER" id="PTHR45868">
    <property type="entry name" value="HEAVY METAL-ASSOCIATED ISOPRENYLATED PLANT PROTEIN 33-RELATED"/>
    <property type="match status" value="1"/>
</dbReference>
<organism evidence="7">
    <name type="scientific">Rhizophora mucronata</name>
    <name type="common">Asiatic mangrove</name>
    <dbReference type="NCBI Taxonomy" id="61149"/>
    <lineage>
        <taxon>Eukaryota</taxon>
        <taxon>Viridiplantae</taxon>
        <taxon>Streptophyta</taxon>
        <taxon>Embryophyta</taxon>
        <taxon>Tracheophyta</taxon>
        <taxon>Spermatophyta</taxon>
        <taxon>Magnoliopsida</taxon>
        <taxon>eudicotyledons</taxon>
        <taxon>Gunneridae</taxon>
        <taxon>Pentapetalae</taxon>
        <taxon>rosids</taxon>
        <taxon>fabids</taxon>
        <taxon>Malpighiales</taxon>
        <taxon>Rhizophoraceae</taxon>
        <taxon>Rhizophora</taxon>
    </lineage>
</organism>
<reference evidence="7" key="1">
    <citation type="submission" date="2018-02" db="EMBL/GenBank/DDBJ databases">
        <title>Rhizophora mucronata_Transcriptome.</title>
        <authorList>
            <person name="Meera S.P."/>
            <person name="Sreeshan A."/>
            <person name="Augustine A."/>
        </authorList>
    </citation>
    <scope>NUCLEOTIDE SEQUENCE</scope>
    <source>
        <tissue evidence="7">Leaf</tissue>
    </source>
</reference>
<keyword evidence="6" id="KW-0472">Membrane</keyword>
<evidence type="ECO:0000256" key="2">
    <source>
        <dbReference type="ARBA" id="ARBA00022723"/>
    </source>
</evidence>
<dbReference type="SUPFAM" id="SSF55008">
    <property type="entry name" value="HMA, heavy metal-associated domain"/>
    <property type="match status" value="1"/>
</dbReference>
<dbReference type="GO" id="GO:0046872">
    <property type="term" value="F:metal ion binding"/>
    <property type="evidence" value="ECO:0007669"/>
    <property type="project" value="UniProtKB-KW"/>
</dbReference>
<keyword evidence="2" id="KW-0479">Metal-binding</keyword>
<keyword evidence="6" id="KW-1133">Transmembrane helix</keyword>
<keyword evidence="3" id="KW-0449">Lipoprotein</keyword>
<keyword evidence="1" id="KW-0488">Methylation</keyword>
<evidence type="ECO:0000256" key="6">
    <source>
        <dbReference type="SAM" id="Phobius"/>
    </source>
</evidence>
<evidence type="ECO:0008006" key="8">
    <source>
        <dbReference type="Google" id="ProtNLM"/>
    </source>
</evidence>
<dbReference type="AlphaFoldDB" id="A0A2P2K9L6"/>
<evidence type="ECO:0000256" key="1">
    <source>
        <dbReference type="ARBA" id="ARBA00022481"/>
    </source>
</evidence>
<sequence length="105" mass="12452">MLRNDYDHELERIKVCLFASLNIFLLIPFARFSTFAFCPFISLINLPFTLQTHVLRVHINCDGCKQKVKKLLKKIEGNMHQHIITFSILHWHMLQKTLTQENMIL</sequence>